<evidence type="ECO:0000313" key="9">
    <source>
        <dbReference type="Proteomes" id="UP000535491"/>
    </source>
</evidence>
<dbReference type="InterPro" id="IPR003740">
    <property type="entry name" value="YitT"/>
</dbReference>
<evidence type="ECO:0000259" key="7">
    <source>
        <dbReference type="Pfam" id="PF10035"/>
    </source>
</evidence>
<dbReference type="PIRSF" id="PIRSF006483">
    <property type="entry name" value="Membrane_protein_YitT"/>
    <property type="match status" value="1"/>
</dbReference>
<keyword evidence="4 6" id="KW-1133">Transmembrane helix</keyword>
<dbReference type="PANTHER" id="PTHR33545:SF5">
    <property type="entry name" value="UPF0750 MEMBRANE PROTEIN YITT"/>
    <property type="match status" value="1"/>
</dbReference>
<evidence type="ECO:0000256" key="3">
    <source>
        <dbReference type="ARBA" id="ARBA00022692"/>
    </source>
</evidence>
<dbReference type="CDD" id="cd16380">
    <property type="entry name" value="YitT_C"/>
    <property type="match status" value="1"/>
</dbReference>
<proteinExistence type="predicted"/>
<comment type="subcellular location">
    <subcellularLocation>
        <location evidence="1">Cell membrane</location>
        <topology evidence="1">Multi-pass membrane protein</topology>
    </subcellularLocation>
</comment>
<dbReference type="GO" id="GO:0005886">
    <property type="term" value="C:plasma membrane"/>
    <property type="evidence" value="ECO:0007669"/>
    <property type="project" value="UniProtKB-SubCell"/>
</dbReference>
<feature type="domain" description="DUF2179" evidence="7">
    <location>
        <begin position="231"/>
        <end position="285"/>
    </location>
</feature>
<keyword evidence="3 6" id="KW-0812">Transmembrane</keyword>
<evidence type="ECO:0000313" key="8">
    <source>
        <dbReference type="EMBL" id="MBA4493683.1"/>
    </source>
</evidence>
<reference evidence="8 9" key="1">
    <citation type="submission" date="2020-07" db="EMBL/GenBank/DDBJ databases">
        <authorList>
            <person name="Feng H."/>
        </authorList>
    </citation>
    <scope>NUCLEOTIDE SEQUENCE [LARGE SCALE GENOMIC DNA]</scope>
    <source>
        <strain evidence="9">s-10</strain>
    </source>
</reference>
<feature type="transmembrane region" description="Helical" evidence="6">
    <location>
        <begin position="91"/>
        <end position="111"/>
    </location>
</feature>
<keyword evidence="9" id="KW-1185">Reference proteome</keyword>
<dbReference type="Pfam" id="PF02588">
    <property type="entry name" value="YitT_membrane"/>
    <property type="match status" value="1"/>
</dbReference>
<feature type="transmembrane region" description="Helical" evidence="6">
    <location>
        <begin position="25"/>
        <end position="44"/>
    </location>
</feature>
<dbReference type="InterPro" id="IPR015867">
    <property type="entry name" value="N-reg_PII/ATP_PRibTrfase_C"/>
</dbReference>
<dbReference type="InterPro" id="IPR019264">
    <property type="entry name" value="DUF2179"/>
</dbReference>
<comment type="caution">
    <text evidence="8">The sequence shown here is derived from an EMBL/GenBank/DDBJ whole genome shotgun (WGS) entry which is preliminary data.</text>
</comment>
<evidence type="ECO:0000256" key="4">
    <source>
        <dbReference type="ARBA" id="ARBA00022989"/>
    </source>
</evidence>
<feature type="transmembrane region" description="Helical" evidence="6">
    <location>
        <begin position="123"/>
        <end position="141"/>
    </location>
</feature>
<accession>A0A7W2A8C7</accession>
<dbReference type="AlphaFoldDB" id="A0A7W2A8C7"/>
<keyword evidence="2" id="KW-1003">Cell membrane</keyword>
<feature type="transmembrane region" description="Helical" evidence="6">
    <location>
        <begin position="65"/>
        <end position="85"/>
    </location>
</feature>
<name>A0A7W2A8C7_9BACL</name>
<dbReference type="InterPro" id="IPR051461">
    <property type="entry name" value="UPF0750_membrane"/>
</dbReference>
<dbReference type="Gene3D" id="3.30.70.120">
    <property type="match status" value="1"/>
</dbReference>
<keyword evidence="5 6" id="KW-0472">Membrane</keyword>
<gene>
    <name evidence="8" type="ORF">H1191_05125</name>
</gene>
<sequence>MLTCQRRVWCFFLTIGWGGEPVNNVIVIFLASVLVAFAYNMFLLPHNILSSGVSGIAMMIGLKTPLNTGVVNLVLNLPLFIIGFMKLGKRFMINTLFSVAVTSVALILIPISPISKDPILSSVFGGVLAGIAGGLIFRFSASAGGFDIIGLLLTRKKEFPLGNLLFMMNSAVIFVSGFLFSWDAALYTMLSMFATGKVIDTIHTRHLKVTLMIVTSQGDEIKNALFSKLVRGITVVDGEGAYTKEKRKVLFTTISRYELAEVKRLIKEADPKAFVNITETIEVLGYFRRE</sequence>
<dbReference type="Pfam" id="PF10035">
    <property type="entry name" value="DUF2179"/>
    <property type="match status" value="1"/>
</dbReference>
<protein>
    <submittedName>
        <fullName evidence="8">YitT family protein</fullName>
    </submittedName>
</protein>
<dbReference type="Proteomes" id="UP000535491">
    <property type="component" value="Unassembled WGS sequence"/>
</dbReference>
<organism evidence="8 9">
    <name type="scientific">Paenactinomyces guangxiensis</name>
    <dbReference type="NCBI Taxonomy" id="1490290"/>
    <lineage>
        <taxon>Bacteria</taxon>
        <taxon>Bacillati</taxon>
        <taxon>Bacillota</taxon>
        <taxon>Bacilli</taxon>
        <taxon>Bacillales</taxon>
        <taxon>Thermoactinomycetaceae</taxon>
        <taxon>Paenactinomyces</taxon>
    </lineage>
</organism>
<evidence type="ECO:0000256" key="6">
    <source>
        <dbReference type="SAM" id="Phobius"/>
    </source>
</evidence>
<evidence type="ECO:0000256" key="5">
    <source>
        <dbReference type="ARBA" id="ARBA00023136"/>
    </source>
</evidence>
<evidence type="ECO:0000256" key="2">
    <source>
        <dbReference type="ARBA" id="ARBA00022475"/>
    </source>
</evidence>
<feature type="transmembrane region" description="Helical" evidence="6">
    <location>
        <begin position="161"/>
        <end position="182"/>
    </location>
</feature>
<evidence type="ECO:0000256" key="1">
    <source>
        <dbReference type="ARBA" id="ARBA00004651"/>
    </source>
</evidence>
<dbReference type="PANTHER" id="PTHR33545">
    <property type="entry name" value="UPF0750 MEMBRANE PROTEIN YITT-RELATED"/>
    <property type="match status" value="1"/>
</dbReference>
<dbReference type="EMBL" id="JACEIQ010000003">
    <property type="protein sequence ID" value="MBA4493683.1"/>
    <property type="molecule type" value="Genomic_DNA"/>
</dbReference>